<evidence type="ECO:0000313" key="9">
    <source>
        <dbReference type="EMBL" id="MCG3419431.1"/>
    </source>
</evidence>
<feature type="domain" description="TRAP C4-dicarboxylate transport system permease DctM subunit" evidence="8">
    <location>
        <begin position="3"/>
        <end position="411"/>
    </location>
</feature>
<dbReference type="AlphaFoldDB" id="A0AAW5B4W8"/>
<evidence type="ECO:0000313" key="10">
    <source>
        <dbReference type="Proteomes" id="UP001199631"/>
    </source>
</evidence>
<evidence type="ECO:0000259" key="8">
    <source>
        <dbReference type="Pfam" id="PF06808"/>
    </source>
</evidence>
<keyword evidence="4 7" id="KW-0812">Transmembrane</keyword>
<sequence length="420" mass="44621">MIIVVFAILLIIGAPIAVAIGLSSFLAMIQEGVSIDVFSRTIFAGIDSFTLMAIPFFIFAGDLMLAGGTSKRLIDFAKKLVGWTTGGLPIAGIMSSMLFASLSGSSPATVAAIGGLMIPSLDDAGYSRKFAIGLMTTAGTLGIIIPPSITLLVYGSSAEVSISDLFLAGIVPGIFIGLVLILVSFIISIKEGFKPEGKASLREVGKSFISAIWGILLPVIVLGGIYFGIFTPTEAAAVAIFYSLIIGLFVYKELTVRSLIDVTKKSVITSSMIMLVIAASNVFSWYLTYEQIPTNLASVFLEYANTELIFLLLVIVILLLVGMFMDTSAAVLIFVPLFLPMVLELGIDPIHFGIIMIVALSIGMITPPFGLNLFVASGISKTSLTVVIKSTAPFILVMIFALLVITLIPELSLFLLDVFE</sequence>
<dbReference type="GO" id="GO:0022857">
    <property type="term" value="F:transmembrane transporter activity"/>
    <property type="evidence" value="ECO:0007669"/>
    <property type="project" value="TreeGrafter"/>
</dbReference>
<dbReference type="PANTHER" id="PTHR33362">
    <property type="entry name" value="SIALIC ACID TRAP TRANSPORTER PERMEASE PROTEIN SIAT-RELATED"/>
    <property type="match status" value="1"/>
</dbReference>
<evidence type="ECO:0000256" key="6">
    <source>
        <dbReference type="ARBA" id="ARBA00023136"/>
    </source>
</evidence>
<dbReference type="InterPro" id="IPR010656">
    <property type="entry name" value="DctM"/>
</dbReference>
<dbReference type="PANTHER" id="PTHR33362:SF5">
    <property type="entry name" value="C4-DICARBOXYLATE TRAP TRANSPORTER LARGE PERMEASE PROTEIN DCTM"/>
    <property type="match status" value="1"/>
</dbReference>
<dbReference type="Proteomes" id="UP001199631">
    <property type="component" value="Unassembled WGS sequence"/>
</dbReference>
<dbReference type="RefSeq" id="WP_238019682.1">
    <property type="nucleotide sequence ID" value="NZ_JAIFZM010000007.1"/>
</dbReference>
<keyword evidence="10" id="KW-1185">Reference proteome</keyword>
<name>A0AAW5B4W8_9BACI</name>
<feature type="transmembrane region" description="Helical" evidence="7">
    <location>
        <begin position="208"/>
        <end position="229"/>
    </location>
</feature>
<keyword evidence="2" id="KW-1003">Cell membrane</keyword>
<keyword evidence="3" id="KW-0997">Cell inner membrane</keyword>
<evidence type="ECO:0000256" key="4">
    <source>
        <dbReference type="ARBA" id="ARBA00022692"/>
    </source>
</evidence>
<feature type="transmembrane region" description="Helical" evidence="7">
    <location>
        <begin position="130"/>
        <end position="154"/>
    </location>
</feature>
<accession>A0AAW5B4W8</accession>
<evidence type="ECO:0000256" key="7">
    <source>
        <dbReference type="SAM" id="Phobius"/>
    </source>
</evidence>
<comment type="subcellular location">
    <subcellularLocation>
        <location evidence="1">Cell inner membrane</location>
        <topology evidence="1">Multi-pass membrane protein</topology>
    </subcellularLocation>
</comment>
<feature type="transmembrane region" description="Helical" evidence="7">
    <location>
        <begin position="166"/>
        <end position="187"/>
    </location>
</feature>
<feature type="transmembrane region" description="Helical" evidence="7">
    <location>
        <begin position="86"/>
        <end position="118"/>
    </location>
</feature>
<dbReference type="PRINTS" id="PR00303">
    <property type="entry name" value="SECYTRNLCASE"/>
</dbReference>
<dbReference type="NCBIfam" id="TIGR00786">
    <property type="entry name" value="dctM"/>
    <property type="match status" value="1"/>
</dbReference>
<dbReference type="EMBL" id="JAIFZM010000007">
    <property type="protein sequence ID" value="MCG3419431.1"/>
    <property type="molecule type" value="Genomic_DNA"/>
</dbReference>
<dbReference type="GO" id="GO:0005886">
    <property type="term" value="C:plasma membrane"/>
    <property type="evidence" value="ECO:0007669"/>
    <property type="project" value="UniProtKB-SubCell"/>
</dbReference>
<feature type="transmembrane region" description="Helical" evidence="7">
    <location>
        <begin position="6"/>
        <end position="29"/>
    </location>
</feature>
<feature type="transmembrane region" description="Helical" evidence="7">
    <location>
        <begin position="266"/>
        <end position="288"/>
    </location>
</feature>
<keyword evidence="5 7" id="KW-1133">Transmembrane helix</keyword>
<feature type="transmembrane region" description="Helical" evidence="7">
    <location>
        <begin position="235"/>
        <end position="254"/>
    </location>
</feature>
<feature type="transmembrane region" description="Helical" evidence="7">
    <location>
        <begin position="350"/>
        <end position="374"/>
    </location>
</feature>
<evidence type="ECO:0000256" key="2">
    <source>
        <dbReference type="ARBA" id="ARBA00022475"/>
    </source>
</evidence>
<dbReference type="PIRSF" id="PIRSF006066">
    <property type="entry name" value="HI0050"/>
    <property type="match status" value="1"/>
</dbReference>
<dbReference type="InterPro" id="IPR004681">
    <property type="entry name" value="TRAP_DctM"/>
</dbReference>
<evidence type="ECO:0000256" key="3">
    <source>
        <dbReference type="ARBA" id="ARBA00022519"/>
    </source>
</evidence>
<keyword evidence="6 7" id="KW-0472">Membrane</keyword>
<reference evidence="9 10" key="1">
    <citation type="journal article" date="2022" name="Evol. Bioinform. Online">
        <title>Draft Genome Sequence of Oceanobacillus jordanicus Strain GSFE11, a Halotolerant Plant Growth-Promoting Bacterial Endophyte Isolated From the Jordan Valley.</title>
        <authorList>
            <person name="Alhindi T."/>
            <person name="Albdaiwi R."/>
        </authorList>
    </citation>
    <scope>NUCLEOTIDE SEQUENCE [LARGE SCALE GENOMIC DNA]</scope>
    <source>
        <strain evidence="9 10">GSFE11</strain>
    </source>
</reference>
<dbReference type="Pfam" id="PF06808">
    <property type="entry name" value="DctM"/>
    <property type="match status" value="1"/>
</dbReference>
<evidence type="ECO:0000256" key="1">
    <source>
        <dbReference type="ARBA" id="ARBA00004429"/>
    </source>
</evidence>
<feature type="transmembrane region" description="Helical" evidence="7">
    <location>
        <begin position="308"/>
        <end position="338"/>
    </location>
</feature>
<proteinExistence type="predicted"/>
<protein>
    <submittedName>
        <fullName evidence="9">TRAP transporter large permease</fullName>
    </submittedName>
</protein>
<feature type="transmembrane region" description="Helical" evidence="7">
    <location>
        <begin position="41"/>
        <end position="66"/>
    </location>
</feature>
<evidence type="ECO:0000256" key="5">
    <source>
        <dbReference type="ARBA" id="ARBA00022989"/>
    </source>
</evidence>
<comment type="caution">
    <text evidence="9">The sequence shown here is derived from an EMBL/GenBank/DDBJ whole genome shotgun (WGS) entry which is preliminary data.</text>
</comment>
<gene>
    <name evidence="9" type="ORF">K3T81_09720</name>
</gene>
<feature type="transmembrane region" description="Helical" evidence="7">
    <location>
        <begin position="394"/>
        <end position="416"/>
    </location>
</feature>
<organism evidence="9 10">
    <name type="scientific">Oceanobacillus jordanicus</name>
    <dbReference type="NCBI Taxonomy" id="2867266"/>
    <lineage>
        <taxon>Bacteria</taxon>
        <taxon>Bacillati</taxon>
        <taxon>Bacillota</taxon>
        <taxon>Bacilli</taxon>
        <taxon>Bacillales</taxon>
        <taxon>Bacillaceae</taxon>
        <taxon>Oceanobacillus</taxon>
    </lineage>
</organism>